<keyword evidence="1" id="KW-0812">Transmembrane</keyword>
<dbReference type="AlphaFoldDB" id="A0A2T5C334"/>
<comment type="caution">
    <text evidence="2">The sequence shown here is derived from an EMBL/GenBank/DDBJ whole genome shotgun (WGS) entry which is preliminary data.</text>
</comment>
<organism evidence="2 3">
    <name type="scientific">Mangrovibacterium marinum</name>
    <dbReference type="NCBI Taxonomy" id="1639118"/>
    <lineage>
        <taxon>Bacteria</taxon>
        <taxon>Pseudomonadati</taxon>
        <taxon>Bacteroidota</taxon>
        <taxon>Bacteroidia</taxon>
        <taxon>Marinilabiliales</taxon>
        <taxon>Prolixibacteraceae</taxon>
        <taxon>Mangrovibacterium</taxon>
    </lineage>
</organism>
<dbReference type="RefSeq" id="WP_107822022.1">
    <property type="nucleotide sequence ID" value="NZ_OY782574.1"/>
</dbReference>
<keyword evidence="1" id="KW-1133">Transmembrane helix</keyword>
<dbReference type="EMBL" id="QAAD01000006">
    <property type="protein sequence ID" value="PTN09118.1"/>
    <property type="molecule type" value="Genomic_DNA"/>
</dbReference>
<feature type="transmembrane region" description="Helical" evidence="1">
    <location>
        <begin position="41"/>
        <end position="65"/>
    </location>
</feature>
<reference evidence="2 3" key="1">
    <citation type="submission" date="2018-04" db="EMBL/GenBank/DDBJ databases">
        <title>Genomic Encyclopedia of Archaeal and Bacterial Type Strains, Phase II (KMG-II): from individual species to whole genera.</title>
        <authorList>
            <person name="Goeker M."/>
        </authorList>
    </citation>
    <scope>NUCLEOTIDE SEQUENCE [LARGE SCALE GENOMIC DNA]</scope>
    <source>
        <strain evidence="2 3">DSM 28823</strain>
    </source>
</reference>
<gene>
    <name evidence="2" type="ORF">C8N47_106220</name>
</gene>
<evidence type="ECO:0000256" key="1">
    <source>
        <dbReference type="SAM" id="Phobius"/>
    </source>
</evidence>
<dbReference type="Proteomes" id="UP000243525">
    <property type="component" value="Unassembled WGS sequence"/>
</dbReference>
<keyword evidence="1" id="KW-0472">Membrane</keyword>
<accession>A0A2T5C334</accession>
<protein>
    <submittedName>
        <fullName evidence="2">Uncharacterized protein</fullName>
    </submittedName>
</protein>
<evidence type="ECO:0000313" key="3">
    <source>
        <dbReference type="Proteomes" id="UP000243525"/>
    </source>
</evidence>
<sequence>MEEQTELIDELIEKGHNYGQTTLKLIKLKTLDKTSDVLSNIVSWLPAIIMGSVFFAILNIGIALWLGDLIGDRASGFFVVAAFYALVTLICWIFRKPLFKYPIDNSIINQVFNEEDDQ</sequence>
<feature type="transmembrane region" description="Helical" evidence="1">
    <location>
        <begin position="77"/>
        <end position="95"/>
    </location>
</feature>
<proteinExistence type="predicted"/>
<name>A0A2T5C334_9BACT</name>
<dbReference type="OrthoDB" id="678770at2"/>
<evidence type="ECO:0000313" key="2">
    <source>
        <dbReference type="EMBL" id="PTN09118.1"/>
    </source>
</evidence>
<keyword evidence="3" id="KW-1185">Reference proteome</keyword>